<dbReference type="AlphaFoldDB" id="A0A376TRD5"/>
<evidence type="ECO:0000313" key="2">
    <source>
        <dbReference type="EMBL" id="STI79281.1"/>
    </source>
</evidence>
<dbReference type="GO" id="GO:0009244">
    <property type="term" value="P:lipopolysaccharide core region biosynthetic process"/>
    <property type="evidence" value="ECO:0007669"/>
    <property type="project" value="TreeGrafter"/>
</dbReference>
<proteinExistence type="predicted"/>
<keyword evidence="2" id="KW-0808">Transferase</keyword>
<reference evidence="2 3" key="1">
    <citation type="submission" date="2018-06" db="EMBL/GenBank/DDBJ databases">
        <authorList>
            <consortium name="Pathogen Informatics"/>
            <person name="Doyle S."/>
        </authorList>
    </citation>
    <scope>NUCLEOTIDE SEQUENCE [LARGE SCALE GENOMIC DNA]</scope>
    <source>
        <strain evidence="2 3">NCTC8985</strain>
    </source>
</reference>
<dbReference type="EC" id="2.7.-.-" evidence="2"/>
<dbReference type="Proteomes" id="UP000254405">
    <property type="component" value="Unassembled WGS sequence"/>
</dbReference>
<evidence type="ECO:0000313" key="3">
    <source>
        <dbReference type="Proteomes" id="UP000254405"/>
    </source>
</evidence>
<dbReference type="PANTHER" id="PTHR30443">
    <property type="entry name" value="INNER MEMBRANE PROTEIN"/>
    <property type="match status" value="1"/>
</dbReference>
<sequence length="58" mass="6746">MLLVDEMQQSLGRNPDGKHLIILHTKGSHFNYTQRYPRSFAQWKPECIGVDSGCTKRR</sequence>
<feature type="domain" description="Sulfatase N-terminal" evidence="1">
    <location>
        <begin position="3"/>
        <end position="48"/>
    </location>
</feature>
<organism evidence="2 3">
    <name type="scientific">Escherichia coli</name>
    <dbReference type="NCBI Taxonomy" id="562"/>
    <lineage>
        <taxon>Bacteria</taxon>
        <taxon>Pseudomonadati</taxon>
        <taxon>Pseudomonadota</taxon>
        <taxon>Gammaproteobacteria</taxon>
        <taxon>Enterobacterales</taxon>
        <taxon>Enterobacteriaceae</taxon>
        <taxon>Escherichia</taxon>
    </lineage>
</organism>
<dbReference type="Pfam" id="PF00884">
    <property type="entry name" value="Sulfatase"/>
    <property type="match status" value="1"/>
</dbReference>
<dbReference type="PANTHER" id="PTHR30443:SF3">
    <property type="entry name" value="KDO(2)-LIPID A PHOSPHOETHANOLAMINE 7''-TRANSFERASE"/>
    <property type="match status" value="1"/>
</dbReference>
<protein>
    <submittedName>
        <fullName evidence="2">Phosphoethanolamine transferase</fullName>
        <ecNumber evidence="2">2.7.-.-</ecNumber>
    </submittedName>
</protein>
<dbReference type="InterPro" id="IPR040423">
    <property type="entry name" value="PEA_transferase"/>
</dbReference>
<name>A0A376TRD5_ECOLX</name>
<evidence type="ECO:0000259" key="1">
    <source>
        <dbReference type="Pfam" id="PF00884"/>
    </source>
</evidence>
<dbReference type="GO" id="GO:0043838">
    <property type="term" value="F:phosphatidylethanolamine:Kdo2-lipid A phosphoethanolamine transferase activity"/>
    <property type="evidence" value="ECO:0007669"/>
    <property type="project" value="TreeGrafter"/>
</dbReference>
<dbReference type="GO" id="GO:0005886">
    <property type="term" value="C:plasma membrane"/>
    <property type="evidence" value="ECO:0007669"/>
    <property type="project" value="UniProtKB-SubCell"/>
</dbReference>
<dbReference type="InterPro" id="IPR000917">
    <property type="entry name" value="Sulfatase_N"/>
</dbReference>
<gene>
    <name evidence="2" type="primary">eptb_2</name>
    <name evidence="2" type="ORF">NCTC8985_04664</name>
</gene>
<dbReference type="EMBL" id="UGCO01000001">
    <property type="protein sequence ID" value="STI79281.1"/>
    <property type="molecule type" value="Genomic_DNA"/>
</dbReference>
<accession>A0A376TRD5</accession>
<dbReference type="GO" id="GO:0009245">
    <property type="term" value="P:lipid A biosynthetic process"/>
    <property type="evidence" value="ECO:0007669"/>
    <property type="project" value="TreeGrafter"/>
</dbReference>
<dbReference type="Gene3D" id="3.40.720.10">
    <property type="entry name" value="Alkaline Phosphatase, subunit A"/>
    <property type="match status" value="1"/>
</dbReference>
<dbReference type="InterPro" id="IPR017850">
    <property type="entry name" value="Alkaline_phosphatase_core_sf"/>
</dbReference>